<accession>A0AB38YF49</accession>
<dbReference type="AlphaFoldDB" id="A0AB38YF49"/>
<protein>
    <recommendedName>
        <fullName evidence="2">Transposase</fullName>
    </recommendedName>
</protein>
<dbReference type="EMBL" id="CP101717">
    <property type="protein sequence ID" value="WLD57971.1"/>
    <property type="molecule type" value="Genomic_DNA"/>
</dbReference>
<evidence type="ECO:0000313" key="1">
    <source>
        <dbReference type="EMBL" id="WLD57971.1"/>
    </source>
</evidence>
<dbReference type="RefSeq" id="WP_304995254.1">
    <property type="nucleotide sequence ID" value="NZ_CP101717.1"/>
</dbReference>
<reference evidence="1" key="1">
    <citation type="submission" date="2022-07" db="EMBL/GenBank/DDBJ databases">
        <title>Complete genome sequence of Salinispirillum sp. LH10-3-1 capable of multiple carbohydrate inversion isolated from a soda lake.</title>
        <authorList>
            <person name="Liu J."/>
            <person name="Zhai Y."/>
            <person name="Zhang H."/>
            <person name="Yang H."/>
            <person name="Qu J."/>
            <person name="Li J."/>
        </authorList>
    </citation>
    <scope>NUCLEOTIDE SEQUENCE</scope>
    <source>
        <strain evidence="1">LH 10-3-1</strain>
    </source>
</reference>
<name>A0AB38YF49_9GAMM</name>
<proteinExistence type="predicted"/>
<evidence type="ECO:0008006" key="2">
    <source>
        <dbReference type="Google" id="ProtNLM"/>
    </source>
</evidence>
<gene>
    <name evidence="1" type="ORF">NFC81_14840</name>
</gene>
<sequence length="62" mass="7370">MDQLSFSDAGYQSTRRPARREKFLAEMGRLPDETTFLNLRRFLEKHNLSKVIFDTVNKHLED</sequence>
<organism evidence="1">
    <name type="scientific">Salinispirillum sp. LH 10-3-1</name>
    <dbReference type="NCBI Taxonomy" id="2952525"/>
    <lineage>
        <taxon>Bacteria</taxon>
        <taxon>Pseudomonadati</taxon>
        <taxon>Pseudomonadota</taxon>
        <taxon>Gammaproteobacteria</taxon>
        <taxon>Oceanospirillales</taxon>
        <taxon>Saccharospirillaceae</taxon>
        <taxon>Salinispirillum</taxon>
    </lineage>
</organism>